<keyword evidence="2" id="KW-1185">Reference proteome</keyword>
<dbReference type="EMBL" id="CYRY02012409">
    <property type="protein sequence ID" value="VCW79649.1"/>
    <property type="molecule type" value="Genomic_DNA"/>
</dbReference>
<gene>
    <name evidence="1" type="ORF">BN2614_LOCUS2</name>
</gene>
<accession>A0A9X9LR15</accession>
<dbReference type="Proteomes" id="UP000269945">
    <property type="component" value="Unassembled WGS sequence"/>
</dbReference>
<comment type="caution">
    <text evidence="1">The sequence shown here is derived from an EMBL/GenBank/DDBJ whole genome shotgun (WGS) entry which is preliminary data.</text>
</comment>
<sequence length="78" mass="8433">MTQEGHLLVHLASASAETDHSTCEGQSGPVLLLLLAASVNYSLPALRRPAHAFWSSLLKLEKLFRTLLESEPLLALPA</sequence>
<protein>
    <submittedName>
        <fullName evidence="1">Uncharacterized protein</fullName>
    </submittedName>
</protein>
<evidence type="ECO:0000313" key="2">
    <source>
        <dbReference type="Proteomes" id="UP000269945"/>
    </source>
</evidence>
<evidence type="ECO:0000313" key="1">
    <source>
        <dbReference type="EMBL" id="VCW79649.1"/>
    </source>
</evidence>
<reference evidence="1 2" key="1">
    <citation type="submission" date="2018-10" db="EMBL/GenBank/DDBJ databases">
        <authorList>
            <person name="Ekblom R."/>
            <person name="Jareborg N."/>
        </authorList>
    </citation>
    <scope>NUCLEOTIDE SEQUENCE [LARGE SCALE GENOMIC DNA]</scope>
    <source>
        <tissue evidence="1">Muscle</tissue>
    </source>
</reference>
<name>A0A9X9LR15_GULGU</name>
<organism evidence="1 2">
    <name type="scientific">Gulo gulo</name>
    <name type="common">Wolverine</name>
    <name type="synonym">Gluton</name>
    <dbReference type="NCBI Taxonomy" id="48420"/>
    <lineage>
        <taxon>Eukaryota</taxon>
        <taxon>Metazoa</taxon>
        <taxon>Chordata</taxon>
        <taxon>Craniata</taxon>
        <taxon>Vertebrata</taxon>
        <taxon>Euteleostomi</taxon>
        <taxon>Mammalia</taxon>
        <taxon>Eutheria</taxon>
        <taxon>Laurasiatheria</taxon>
        <taxon>Carnivora</taxon>
        <taxon>Caniformia</taxon>
        <taxon>Musteloidea</taxon>
        <taxon>Mustelidae</taxon>
        <taxon>Guloninae</taxon>
        <taxon>Gulo</taxon>
    </lineage>
</organism>
<proteinExistence type="predicted"/>
<dbReference type="AlphaFoldDB" id="A0A9X9LR15"/>